<protein>
    <submittedName>
        <fullName evidence="2">COMM domain-containing protein 10</fullName>
    </submittedName>
</protein>
<dbReference type="InterPro" id="IPR017920">
    <property type="entry name" value="COMM"/>
</dbReference>
<reference evidence="2" key="1">
    <citation type="journal article" date="2012" name="Nature">
        <title>The oyster genome reveals stress adaptation and complexity of shell formation.</title>
        <authorList>
            <person name="Zhang G."/>
            <person name="Fang X."/>
            <person name="Guo X."/>
            <person name="Li L."/>
            <person name="Luo R."/>
            <person name="Xu F."/>
            <person name="Yang P."/>
            <person name="Zhang L."/>
            <person name="Wang X."/>
            <person name="Qi H."/>
            <person name="Xiong Z."/>
            <person name="Que H."/>
            <person name="Xie Y."/>
            <person name="Holland P.W."/>
            <person name="Paps J."/>
            <person name="Zhu Y."/>
            <person name="Wu F."/>
            <person name="Chen Y."/>
            <person name="Wang J."/>
            <person name="Peng C."/>
            <person name="Meng J."/>
            <person name="Yang L."/>
            <person name="Liu J."/>
            <person name="Wen B."/>
            <person name="Zhang N."/>
            <person name="Huang Z."/>
            <person name="Zhu Q."/>
            <person name="Feng Y."/>
            <person name="Mount A."/>
            <person name="Hedgecock D."/>
            <person name="Xu Z."/>
            <person name="Liu Y."/>
            <person name="Domazet-Loso T."/>
            <person name="Du Y."/>
            <person name="Sun X."/>
            <person name="Zhang S."/>
            <person name="Liu B."/>
            <person name="Cheng P."/>
            <person name="Jiang X."/>
            <person name="Li J."/>
            <person name="Fan D."/>
            <person name="Wang W."/>
            <person name="Fu W."/>
            <person name="Wang T."/>
            <person name="Wang B."/>
            <person name="Zhang J."/>
            <person name="Peng Z."/>
            <person name="Li Y."/>
            <person name="Li N."/>
            <person name="Wang J."/>
            <person name="Chen M."/>
            <person name="He Y."/>
            <person name="Tan F."/>
            <person name="Song X."/>
            <person name="Zheng Q."/>
            <person name="Huang R."/>
            <person name="Yang H."/>
            <person name="Du X."/>
            <person name="Chen L."/>
            <person name="Yang M."/>
            <person name="Gaffney P.M."/>
            <person name="Wang S."/>
            <person name="Luo L."/>
            <person name="She Z."/>
            <person name="Ming Y."/>
            <person name="Huang W."/>
            <person name="Zhang S."/>
            <person name="Huang B."/>
            <person name="Zhang Y."/>
            <person name="Qu T."/>
            <person name="Ni P."/>
            <person name="Miao G."/>
            <person name="Wang J."/>
            <person name="Wang Q."/>
            <person name="Steinberg C.E."/>
            <person name="Wang H."/>
            <person name="Li N."/>
            <person name="Qian L."/>
            <person name="Zhang G."/>
            <person name="Li Y."/>
            <person name="Yang H."/>
            <person name="Liu X."/>
            <person name="Wang J."/>
            <person name="Yin Y."/>
            <person name="Wang J."/>
        </authorList>
    </citation>
    <scope>NUCLEOTIDE SEQUENCE [LARGE SCALE GENOMIC DNA]</scope>
    <source>
        <strain evidence="2">05x7-T-G4-1.051#20</strain>
    </source>
</reference>
<dbReference type="PANTHER" id="PTHR12333:SF0">
    <property type="entry name" value="COMM DOMAIN-CONTAINING PROTEIN 10"/>
    <property type="match status" value="1"/>
</dbReference>
<dbReference type="InterPro" id="IPR037361">
    <property type="entry name" value="COMMD10"/>
</dbReference>
<sequence length="216" mass="24953">MTLNLVATTAIKKAVVLINELDTSKFPLLLTRILSKLHLKDERTFSEEEEEKLESSLSLTDGDLELVIHTLEFILHQVKVIVDAWKNAAADVVTKLRQRTITPKRLEEINWRLNLQMAQSNKSKMKLPNAMFELKINDEDSEFTTPFEKWLRSGVDICKHVMTICIILECTMQKQFTIEERQVIKSDAYFHIRGMNCIFYAFRAVFGSSQNKCGPE</sequence>
<name>K1Q308_MAGGI</name>
<evidence type="ECO:0000313" key="2">
    <source>
        <dbReference type="EMBL" id="EKC28313.1"/>
    </source>
</evidence>
<feature type="domain" description="COMM" evidence="1">
    <location>
        <begin position="104"/>
        <end position="141"/>
    </location>
</feature>
<dbReference type="Pfam" id="PF07258">
    <property type="entry name" value="COMM_domain"/>
    <property type="match status" value="1"/>
</dbReference>
<dbReference type="HOGENOM" id="CLU_1278717_0_0_1"/>
<gene>
    <name evidence="2" type="ORF">CGI_10021620</name>
</gene>
<proteinExistence type="predicted"/>
<dbReference type="InParanoid" id="K1Q308"/>
<dbReference type="AlphaFoldDB" id="K1Q308"/>
<dbReference type="PANTHER" id="PTHR12333">
    <property type="entry name" value="COMM DOMAIN CONTAINING PROTEIN 10"/>
    <property type="match status" value="1"/>
</dbReference>
<dbReference type="Pfam" id="PF21672">
    <property type="entry name" value="COMM_HN"/>
    <property type="match status" value="1"/>
</dbReference>
<dbReference type="EMBL" id="JH818141">
    <property type="protein sequence ID" value="EKC28313.1"/>
    <property type="molecule type" value="Genomic_DNA"/>
</dbReference>
<accession>K1Q308</accession>
<evidence type="ECO:0000259" key="1">
    <source>
        <dbReference type="Pfam" id="PF07258"/>
    </source>
</evidence>
<organism evidence="2">
    <name type="scientific">Magallana gigas</name>
    <name type="common">Pacific oyster</name>
    <name type="synonym">Crassostrea gigas</name>
    <dbReference type="NCBI Taxonomy" id="29159"/>
    <lineage>
        <taxon>Eukaryota</taxon>
        <taxon>Metazoa</taxon>
        <taxon>Spiralia</taxon>
        <taxon>Lophotrochozoa</taxon>
        <taxon>Mollusca</taxon>
        <taxon>Bivalvia</taxon>
        <taxon>Autobranchia</taxon>
        <taxon>Pteriomorphia</taxon>
        <taxon>Ostreida</taxon>
        <taxon>Ostreoidea</taxon>
        <taxon>Ostreidae</taxon>
        <taxon>Magallana</taxon>
    </lineage>
</organism>